<reference evidence="6 7" key="1">
    <citation type="submission" date="2020-08" db="EMBL/GenBank/DDBJ databases">
        <title>Sequencing the genomes of 1000 actinobacteria strains.</title>
        <authorList>
            <person name="Klenk H.-P."/>
        </authorList>
    </citation>
    <scope>NUCLEOTIDE SEQUENCE [LARGE SCALE GENOMIC DNA]</scope>
    <source>
        <strain evidence="6 7">DSM 44786</strain>
    </source>
</reference>
<dbReference type="Pfam" id="PF08541">
    <property type="entry name" value="ACP_syn_III_C"/>
    <property type="match status" value="1"/>
</dbReference>
<dbReference type="GO" id="GO:0033818">
    <property type="term" value="F:beta-ketoacyl-acyl-carrier-protein synthase III activity"/>
    <property type="evidence" value="ECO:0007669"/>
    <property type="project" value="UniProtKB-EC"/>
</dbReference>
<dbReference type="PANTHER" id="PTHR34069:SF2">
    <property type="entry name" value="BETA-KETOACYL-[ACYL-CARRIER-PROTEIN] SYNTHASE III"/>
    <property type="match status" value="1"/>
</dbReference>
<dbReference type="SUPFAM" id="SSF53901">
    <property type="entry name" value="Thiolase-like"/>
    <property type="match status" value="1"/>
</dbReference>
<keyword evidence="7" id="KW-1185">Reference proteome</keyword>
<dbReference type="GO" id="GO:0006633">
    <property type="term" value="P:fatty acid biosynthetic process"/>
    <property type="evidence" value="ECO:0007669"/>
    <property type="project" value="InterPro"/>
</dbReference>
<keyword evidence="3 6" id="KW-0012">Acyltransferase</keyword>
<dbReference type="PANTHER" id="PTHR34069">
    <property type="entry name" value="3-OXOACYL-[ACYL-CARRIER-PROTEIN] SYNTHASE 3"/>
    <property type="match status" value="1"/>
</dbReference>
<name>A0A7W7WL92_9ACTN</name>
<sequence length="341" mass="35994">MNTDAVPPRIGIWGTGSYLPSRIRTNEEVAEATGVTPEWIQERTGVRSRHVAAAEEAASDLAAAAVRSAAHAAGVDPTEIGLLVCATSTPDELGPSTACRVQGLLKADRAVALDVSAACSGWLFAAKVAHDWLREDPSKGYAAVVGTEAYSKFLNPTDRGTAVLFADGAAAAILGPVPEPYGFTDFTFGSDGSLADLVLIPAGGSRRPADPATLRDRGHTIQMDGRAVSRFIRDVFPRLVHDSLERNGLKLRDVDRIVTHQPNPVLLRALAQQIGIRDEQLVVVGDEVGNIGAASAPYALATAARGSLRPGDTVLVTVFGAGMTWGSALLTWHRPEERPIP</sequence>
<protein>
    <submittedName>
        <fullName evidence="6">3-oxoacyl-[acyl-carrier-protein] synthase-3</fullName>
        <ecNumber evidence="6">2.3.1.180</ecNumber>
    </submittedName>
</protein>
<dbReference type="InterPro" id="IPR013751">
    <property type="entry name" value="ACP_syn_III_N"/>
</dbReference>
<dbReference type="RefSeq" id="WP_184922349.1">
    <property type="nucleotide sequence ID" value="NZ_JACHJR010000001.1"/>
</dbReference>
<proteinExistence type="predicted"/>
<comment type="caution">
    <text evidence="6">The sequence shown here is derived from an EMBL/GenBank/DDBJ whole genome shotgun (WGS) entry which is preliminary data.</text>
</comment>
<feature type="domain" description="Beta-ketoacyl-[acyl-carrier-protein] synthase III N-terminal" evidence="5">
    <location>
        <begin position="113"/>
        <end position="192"/>
    </location>
</feature>
<organism evidence="6 7">
    <name type="scientific">Kitasatospora gansuensis</name>
    <dbReference type="NCBI Taxonomy" id="258050"/>
    <lineage>
        <taxon>Bacteria</taxon>
        <taxon>Bacillati</taxon>
        <taxon>Actinomycetota</taxon>
        <taxon>Actinomycetes</taxon>
        <taxon>Kitasatosporales</taxon>
        <taxon>Streptomycetaceae</taxon>
        <taxon>Kitasatospora</taxon>
    </lineage>
</organism>
<gene>
    <name evidence="6" type="ORF">F4556_006340</name>
</gene>
<dbReference type="InterPro" id="IPR016039">
    <property type="entry name" value="Thiolase-like"/>
</dbReference>
<dbReference type="EMBL" id="JACHJR010000001">
    <property type="protein sequence ID" value="MBB4950805.1"/>
    <property type="molecule type" value="Genomic_DNA"/>
</dbReference>
<keyword evidence="1" id="KW-0963">Cytoplasm</keyword>
<dbReference type="InterPro" id="IPR013747">
    <property type="entry name" value="ACP_syn_III_C"/>
</dbReference>
<evidence type="ECO:0000313" key="7">
    <source>
        <dbReference type="Proteomes" id="UP000573327"/>
    </source>
</evidence>
<keyword evidence="2 6" id="KW-0808">Transferase</keyword>
<evidence type="ECO:0000256" key="2">
    <source>
        <dbReference type="ARBA" id="ARBA00022679"/>
    </source>
</evidence>
<dbReference type="GO" id="GO:0044550">
    <property type="term" value="P:secondary metabolite biosynthetic process"/>
    <property type="evidence" value="ECO:0007669"/>
    <property type="project" value="TreeGrafter"/>
</dbReference>
<evidence type="ECO:0000256" key="1">
    <source>
        <dbReference type="ARBA" id="ARBA00022490"/>
    </source>
</evidence>
<dbReference type="Gene3D" id="3.40.47.10">
    <property type="match status" value="1"/>
</dbReference>
<evidence type="ECO:0000259" key="5">
    <source>
        <dbReference type="Pfam" id="PF08545"/>
    </source>
</evidence>
<dbReference type="GO" id="GO:0004315">
    <property type="term" value="F:3-oxoacyl-[acyl-carrier-protein] synthase activity"/>
    <property type="evidence" value="ECO:0007669"/>
    <property type="project" value="InterPro"/>
</dbReference>
<evidence type="ECO:0000259" key="4">
    <source>
        <dbReference type="Pfam" id="PF08541"/>
    </source>
</evidence>
<evidence type="ECO:0000256" key="3">
    <source>
        <dbReference type="ARBA" id="ARBA00023315"/>
    </source>
</evidence>
<accession>A0A7W7WL92</accession>
<dbReference type="NCBIfam" id="NF006829">
    <property type="entry name" value="PRK09352.1"/>
    <property type="match status" value="1"/>
</dbReference>
<dbReference type="Pfam" id="PF08545">
    <property type="entry name" value="ACP_syn_III"/>
    <property type="match status" value="1"/>
</dbReference>
<dbReference type="EC" id="2.3.1.180" evidence="6"/>
<evidence type="ECO:0000313" key="6">
    <source>
        <dbReference type="EMBL" id="MBB4950805.1"/>
    </source>
</evidence>
<dbReference type="AlphaFoldDB" id="A0A7W7WL92"/>
<dbReference type="CDD" id="cd00830">
    <property type="entry name" value="KAS_III"/>
    <property type="match status" value="1"/>
</dbReference>
<dbReference type="Proteomes" id="UP000573327">
    <property type="component" value="Unassembled WGS sequence"/>
</dbReference>
<feature type="domain" description="Beta-ketoacyl-[acyl-carrier-protein] synthase III C-terminal" evidence="4">
    <location>
        <begin position="244"/>
        <end position="332"/>
    </location>
</feature>